<feature type="chain" id="PRO_5028856846" evidence="1">
    <location>
        <begin position="16"/>
        <end position="239"/>
    </location>
</feature>
<feature type="domain" description="Cell wall hydrolase SleB" evidence="2">
    <location>
        <begin position="36"/>
        <end position="154"/>
    </location>
</feature>
<gene>
    <name evidence="3" type="ORF">HQ394_19180</name>
</gene>
<keyword evidence="1" id="KW-0732">Signal</keyword>
<feature type="signal peptide" evidence="1">
    <location>
        <begin position="1"/>
        <end position="15"/>
    </location>
</feature>
<dbReference type="InterPro" id="IPR011105">
    <property type="entry name" value="Cell_wall_hydrolase_SleB"/>
</dbReference>
<dbReference type="EMBL" id="CP053924">
    <property type="protein sequence ID" value="QNT71463.1"/>
    <property type="molecule type" value="Genomic_DNA"/>
</dbReference>
<dbReference type="AlphaFoldDB" id="A0A7H1N6X7"/>
<dbReference type="InterPro" id="IPR042047">
    <property type="entry name" value="SleB_dom1"/>
</dbReference>
<geneLocation type="plasmid" evidence="3 4">
    <name>unnamed</name>
</geneLocation>
<evidence type="ECO:0000259" key="2">
    <source>
        <dbReference type="Pfam" id="PF07486"/>
    </source>
</evidence>
<keyword evidence="4" id="KW-1185">Reference proteome</keyword>
<name>A0A7H1N6X7_9PROT</name>
<protein>
    <submittedName>
        <fullName evidence="3">Cell wall hydrolase</fullName>
    </submittedName>
</protein>
<proteinExistence type="predicted"/>
<dbReference type="Gene3D" id="1.10.10.2520">
    <property type="entry name" value="Cell wall hydrolase SleB, domain 1"/>
    <property type="match status" value="1"/>
</dbReference>
<evidence type="ECO:0000256" key="1">
    <source>
        <dbReference type="SAM" id="SignalP"/>
    </source>
</evidence>
<keyword evidence="3" id="KW-0614">Plasmid</keyword>
<dbReference type="GO" id="GO:0016787">
    <property type="term" value="F:hydrolase activity"/>
    <property type="evidence" value="ECO:0007669"/>
    <property type="project" value="UniProtKB-KW"/>
</dbReference>
<evidence type="ECO:0000313" key="4">
    <source>
        <dbReference type="Proteomes" id="UP000516369"/>
    </source>
</evidence>
<organism evidence="3 4">
    <name type="scientific">Defluviicoccus vanus</name>
    <dbReference type="NCBI Taxonomy" id="111831"/>
    <lineage>
        <taxon>Bacteria</taxon>
        <taxon>Pseudomonadati</taxon>
        <taxon>Pseudomonadota</taxon>
        <taxon>Alphaproteobacteria</taxon>
        <taxon>Rhodospirillales</taxon>
        <taxon>Rhodospirillaceae</taxon>
        <taxon>Defluviicoccus</taxon>
    </lineage>
</organism>
<dbReference type="Proteomes" id="UP000516369">
    <property type="component" value="Plasmid unnamed"/>
</dbReference>
<evidence type="ECO:0000313" key="3">
    <source>
        <dbReference type="EMBL" id="QNT71463.1"/>
    </source>
</evidence>
<reference evidence="3 4" key="1">
    <citation type="submission" date="2020-05" db="EMBL/GenBank/DDBJ databases">
        <title>Complete closed genome sequence of Defluviicoccus vanus.</title>
        <authorList>
            <person name="Bessarab I."/>
            <person name="Arumugam K."/>
            <person name="Maszenan A.M."/>
            <person name="Seviour R.J."/>
            <person name="Williams R.B."/>
        </authorList>
    </citation>
    <scope>NUCLEOTIDE SEQUENCE [LARGE SCALE GENOMIC DNA]</scope>
    <source>
        <strain evidence="3 4">Ben 114</strain>
        <plasmid evidence="3 4">unnamed</plasmid>
    </source>
</reference>
<keyword evidence="3" id="KW-0378">Hydrolase</keyword>
<sequence>MAALALLALPAPAAALDLSETDVEAIGRVVYAEAAGEPAAGKVAVIDTILNRLGSGRFGSSVQSIVDQPNAFEPVTRAGGWRQLPPLTATQRAELATILSLKAGGYLGDISSGALYFQNAAIVAERVATGKVAPSLVHFGGMPKTAVIGHHTFYRPDDPAGGPPPGTTTPARRTLRSSFVGDDPALAPAPPETGEGETVLVLSLTFRLQRLRRRDETAWSSSWLGYRPSGLDRRCPGFG</sequence>
<dbReference type="Pfam" id="PF07486">
    <property type="entry name" value="Hydrolase_2"/>
    <property type="match status" value="1"/>
</dbReference>
<dbReference type="KEGG" id="dvn:HQ394_19180"/>
<accession>A0A7H1N6X7</accession>